<dbReference type="KEGG" id="tvd:SG34_014720"/>
<dbReference type="Pfam" id="PF13692">
    <property type="entry name" value="Glyco_trans_1_4"/>
    <property type="match status" value="1"/>
</dbReference>
<evidence type="ECO:0000313" key="2">
    <source>
        <dbReference type="Proteomes" id="UP000032352"/>
    </source>
</evidence>
<dbReference type="EMBL" id="CP059733">
    <property type="protein sequence ID" value="WDE08031.1"/>
    <property type="molecule type" value="Genomic_DNA"/>
</dbReference>
<dbReference type="AlphaFoldDB" id="A0AAE9Z757"/>
<reference evidence="1 2" key="1">
    <citation type="journal article" date="2015" name="Genome Announc.">
        <title>Draft Genome Sequences of Marine Isolates of Thalassomonas viridans and Thalassomonas actiniarum.</title>
        <authorList>
            <person name="Olonade I."/>
            <person name="van Zyl L.J."/>
            <person name="Trindade M."/>
        </authorList>
    </citation>
    <scope>NUCLEOTIDE SEQUENCE [LARGE SCALE GENOMIC DNA]</scope>
    <source>
        <strain evidence="1 2">XOM25</strain>
    </source>
</reference>
<dbReference type="SUPFAM" id="SSF53756">
    <property type="entry name" value="UDP-Glycosyltransferase/glycogen phosphorylase"/>
    <property type="match status" value="1"/>
</dbReference>
<protein>
    <submittedName>
        <fullName evidence="1">Glycosyltransferase</fullName>
    </submittedName>
</protein>
<dbReference type="Proteomes" id="UP000032352">
    <property type="component" value="Chromosome"/>
</dbReference>
<dbReference type="RefSeq" id="WP_044840151.1">
    <property type="nucleotide sequence ID" value="NZ_CP059733.1"/>
</dbReference>
<dbReference type="PANTHER" id="PTHR12526:SF595">
    <property type="entry name" value="BLL5217 PROTEIN"/>
    <property type="match status" value="1"/>
</dbReference>
<accession>A0AAE9Z757</accession>
<sequence length="333" mass="37054">MRIFVQARHKYPAAVGGPGGGRVFDVLVKGLAQLGHQVLYYLEKGLEKGPEKALQQDFSASGEPWLKNVTFVPEPVFDADIYHLRSDSNLAGELDRRGLPWLATCHTDLAVHGLPRTICRDNWIYVSPSLASTYGSKRFVYNGIDPQEFIFREHKNDYLLFVSALPLARRKGLDLAIDCARESGFKLIVAGSCADKALVREIKMLCDVPGVEYVGEISGWNKAEWFAGARALLFPTQINEAFGLVLAEAMMSGTPVITSDNGACPNIVNGKVGFVCTGFDDYLEAIKNCDAIAPRTCREQAMNLYHYQQMARAYLQQYSYEINHYRTRAACPI</sequence>
<proteinExistence type="predicted"/>
<evidence type="ECO:0000313" key="1">
    <source>
        <dbReference type="EMBL" id="WDE08031.1"/>
    </source>
</evidence>
<organism evidence="1 2">
    <name type="scientific">Thalassomonas viridans</name>
    <dbReference type="NCBI Taxonomy" id="137584"/>
    <lineage>
        <taxon>Bacteria</taxon>
        <taxon>Pseudomonadati</taxon>
        <taxon>Pseudomonadota</taxon>
        <taxon>Gammaproteobacteria</taxon>
        <taxon>Alteromonadales</taxon>
        <taxon>Colwelliaceae</taxon>
        <taxon>Thalassomonas</taxon>
    </lineage>
</organism>
<dbReference type="Gene3D" id="3.40.50.2000">
    <property type="entry name" value="Glycogen Phosphorylase B"/>
    <property type="match status" value="2"/>
</dbReference>
<name>A0AAE9Z757_9GAMM</name>
<dbReference type="PANTHER" id="PTHR12526">
    <property type="entry name" value="GLYCOSYLTRANSFERASE"/>
    <property type="match status" value="1"/>
</dbReference>
<keyword evidence="2" id="KW-1185">Reference proteome</keyword>
<gene>
    <name evidence="1" type="ORF">SG34_014720</name>
</gene>
<reference evidence="1 2" key="2">
    <citation type="journal article" date="2022" name="Mar. Drugs">
        <title>Bioassay-Guided Fractionation Leads to the Detection of Cholic Acid Generated by the Rare Thalassomonas sp.</title>
        <authorList>
            <person name="Pheiffer F."/>
            <person name="Schneider Y.K."/>
            <person name="Hansen E.H."/>
            <person name="Andersen J.H."/>
            <person name="Isaksson J."/>
            <person name="Busche T."/>
            <person name="R C."/>
            <person name="Kalinowski J."/>
            <person name="Zyl L.V."/>
            <person name="Trindade M."/>
        </authorList>
    </citation>
    <scope>NUCLEOTIDE SEQUENCE [LARGE SCALE GENOMIC DNA]</scope>
    <source>
        <strain evidence="1 2">XOM25</strain>
    </source>
</reference>